<dbReference type="GeneID" id="7830730"/>
<sequence length="690" mass="82075">MGNSNRKKLYSSREKQILALYQAQNKIETVSKNECEQNNQIKQQDSQLSKSILRENDITEDLEFVKQESFDEVIKDYYQYYNSLQNSNQNDSISSNIDIQEKNLLVSQLCKNLDKYHQQIKDYLQLFNLELKVVSNSQQEWANFCKELKKNQIFHQMNRKKCDQKANNQIKSSFQTIPQFKYSQKTIRQQQQNLNKYSNSATNLDDNRNQSDKDNFQPCLQRNIVSECHKQEDQNIYQRGKTQSSSIGSFLGEHNLFLFNQHSQDNKLSVYQTYYFNHYPVDDEEYQLKRDLKKFKHYMKESDEMFLLFRKVSTAFQQAFFALYGKENDKVPKEYMKEPKLLENRIQIEIRFIVRVFEKLIERIMDNFASQQQEKDIGESSSPTHKRTFMQNMDSKAFPVINMLLNFNHKVFERIRFMMQQIYSNQTKKLFTNMKLYLKNDVYCRETKQYGDMQSHFKNSIEKYKQVIPIFQKNMIEGIKIIQHVVKQVIMEEKNQSSIQQTQQKNLYQNSYLQSTSLLSPQSLAEKSQQLQASVFSLGKNNSEEINENEQIGFKQSYQIKHPIEEEDEFCLSMESNIKKAQNLVKQQQYQDQEVKQTEENFPFSNNLQDNIVQQQQIYGCDDLIPTYEYVICQAESQLQVTLLHDLKLFLLIFNNLYDRFPQYSSSISNATNFLSAYQSILNLQENRVV</sequence>
<dbReference type="InParanoid" id="I7LXS0"/>
<dbReference type="HOGENOM" id="CLU_399301_0_0_1"/>
<keyword evidence="2" id="KW-1185">Reference proteome</keyword>
<dbReference type="EMBL" id="GG662313">
    <property type="protein sequence ID" value="EAS06013.1"/>
    <property type="molecule type" value="Genomic_DNA"/>
</dbReference>
<protein>
    <submittedName>
        <fullName evidence="1">Uncharacterized protein</fullName>
    </submittedName>
</protein>
<dbReference type="KEGG" id="tet:TTHERM_00781020"/>
<dbReference type="AlphaFoldDB" id="I7LXS0"/>
<gene>
    <name evidence="1" type="ORF">TTHERM_00781020</name>
</gene>
<accession>I7LXS0</accession>
<dbReference type="RefSeq" id="XP_001026258.1">
    <property type="nucleotide sequence ID" value="XM_001026258.1"/>
</dbReference>
<dbReference type="Proteomes" id="UP000009168">
    <property type="component" value="Unassembled WGS sequence"/>
</dbReference>
<evidence type="ECO:0000313" key="1">
    <source>
        <dbReference type="EMBL" id="EAS06013.1"/>
    </source>
</evidence>
<reference evidence="2" key="1">
    <citation type="journal article" date="2006" name="PLoS Biol.">
        <title>Macronuclear genome sequence of the ciliate Tetrahymena thermophila, a model eukaryote.</title>
        <authorList>
            <person name="Eisen J.A."/>
            <person name="Coyne R.S."/>
            <person name="Wu M."/>
            <person name="Wu D."/>
            <person name="Thiagarajan M."/>
            <person name="Wortman J.R."/>
            <person name="Badger J.H."/>
            <person name="Ren Q."/>
            <person name="Amedeo P."/>
            <person name="Jones K.M."/>
            <person name="Tallon L.J."/>
            <person name="Delcher A.L."/>
            <person name="Salzberg S.L."/>
            <person name="Silva J.C."/>
            <person name="Haas B.J."/>
            <person name="Majoros W.H."/>
            <person name="Farzad M."/>
            <person name="Carlton J.M."/>
            <person name="Smith R.K. Jr."/>
            <person name="Garg J."/>
            <person name="Pearlman R.E."/>
            <person name="Karrer K.M."/>
            <person name="Sun L."/>
            <person name="Manning G."/>
            <person name="Elde N.C."/>
            <person name="Turkewitz A.P."/>
            <person name="Asai D.J."/>
            <person name="Wilkes D.E."/>
            <person name="Wang Y."/>
            <person name="Cai H."/>
            <person name="Collins K."/>
            <person name="Stewart B.A."/>
            <person name="Lee S.R."/>
            <person name="Wilamowska K."/>
            <person name="Weinberg Z."/>
            <person name="Ruzzo W.L."/>
            <person name="Wloga D."/>
            <person name="Gaertig J."/>
            <person name="Frankel J."/>
            <person name="Tsao C.-C."/>
            <person name="Gorovsky M.A."/>
            <person name="Keeling P.J."/>
            <person name="Waller R.F."/>
            <person name="Patron N.J."/>
            <person name="Cherry J.M."/>
            <person name="Stover N.A."/>
            <person name="Krieger C.J."/>
            <person name="del Toro C."/>
            <person name="Ryder H.F."/>
            <person name="Williamson S.C."/>
            <person name="Barbeau R.A."/>
            <person name="Hamilton E.P."/>
            <person name="Orias E."/>
        </authorList>
    </citation>
    <scope>NUCLEOTIDE SEQUENCE [LARGE SCALE GENOMIC DNA]</scope>
    <source>
        <strain evidence="2">SB210</strain>
    </source>
</reference>
<proteinExistence type="predicted"/>
<name>I7LXS0_TETTS</name>
<organism evidence="1 2">
    <name type="scientific">Tetrahymena thermophila (strain SB210)</name>
    <dbReference type="NCBI Taxonomy" id="312017"/>
    <lineage>
        <taxon>Eukaryota</taxon>
        <taxon>Sar</taxon>
        <taxon>Alveolata</taxon>
        <taxon>Ciliophora</taxon>
        <taxon>Intramacronucleata</taxon>
        <taxon>Oligohymenophorea</taxon>
        <taxon>Hymenostomatida</taxon>
        <taxon>Tetrahymenina</taxon>
        <taxon>Tetrahymenidae</taxon>
        <taxon>Tetrahymena</taxon>
    </lineage>
</organism>
<evidence type="ECO:0000313" key="2">
    <source>
        <dbReference type="Proteomes" id="UP000009168"/>
    </source>
</evidence>